<evidence type="ECO:0000256" key="4">
    <source>
        <dbReference type="ARBA" id="ARBA00023172"/>
    </source>
</evidence>
<dbReference type="Proteomes" id="UP000321192">
    <property type="component" value="Unassembled WGS sequence"/>
</dbReference>
<dbReference type="GO" id="GO:0015074">
    <property type="term" value="P:DNA integration"/>
    <property type="evidence" value="ECO:0007669"/>
    <property type="project" value="UniProtKB-KW"/>
</dbReference>
<dbReference type="EMBL" id="SSFD01000384">
    <property type="protein sequence ID" value="TXH78570.1"/>
    <property type="molecule type" value="Genomic_DNA"/>
</dbReference>
<dbReference type="GO" id="GO:0003677">
    <property type="term" value="F:DNA binding"/>
    <property type="evidence" value="ECO:0007669"/>
    <property type="project" value="UniProtKB-KW"/>
</dbReference>
<keyword evidence="2" id="KW-0229">DNA integration</keyword>
<feature type="domain" description="Tyr recombinase" evidence="5">
    <location>
        <begin position="175"/>
        <end position="391"/>
    </location>
</feature>
<evidence type="ECO:0000256" key="3">
    <source>
        <dbReference type="ARBA" id="ARBA00023125"/>
    </source>
</evidence>
<dbReference type="CDD" id="cd00397">
    <property type="entry name" value="DNA_BRE_C"/>
    <property type="match status" value="1"/>
</dbReference>
<protein>
    <submittedName>
        <fullName evidence="6">Site-specific recombinase</fullName>
    </submittedName>
</protein>
<keyword evidence="3" id="KW-0238">DNA-binding</keyword>
<comment type="similarity">
    <text evidence="1">Belongs to the 'phage' integrase family.</text>
</comment>
<evidence type="ECO:0000256" key="2">
    <source>
        <dbReference type="ARBA" id="ARBA00022908"/>
    </source>
</evidence>
<dbReference type="Pfam" id="PF00589">
    <property type="entry name" value="Phage_integrase"/>
    <property type="match status" value="1"/>
</dbReference>
<name>A0A5C7S4P3_THASP</name>
<dbReference type="GO" id="GO:0006310">
    <property type="term" value="P:DNA recombination"/>
    <property type="evidence" value="ECO:0007669"/>
    <property type="project" value="UniProtKB-KW"/>
</dbReference>
<dbReference type="SUPFAM" id="SSF56349">
    <property type="entry name" value="DNA breaking-rejoining enzymes"/>
    <property type="match status" value="1"/>
</dbReference>
<evidence type="ECO:0000259" key="5">
    <source>
        <dbReference type="PROSITE" id="PS51898"/>
    </source>
</evidence>
<evidence type="ECO:0000256" key="1">
    <source>
        <dbReference type="ARBA" id="ARBA00008857"/>
    </source>
</evidence>
<dbReference type="InterPro" id="IPR010998">
    <property type="entry name" value="Integrase_recombinase_N"/>
</dbReference>
<dbReference type="PANTHER" id="PTHR30349">
    <property type="entry name" value="PHAGE INTEGRASE-RELATED"/>
    <property type="match status" value="1"/>
</dbReference>
<dbReference type="InterPro" id="IPR002104">
    <property type="entry name" value="Integrase_catalytic"/>
</dbReference>
<accession>A0A5C7S4P3</accession>
<reference evidence="6 7" key="1">
    <citation type="submission" date="2018-09" db="EMBL/GenBank/DDBJ databases">
        <title>Metagenome Assembled Genomes from an Advanced Water Purification Facility.</title>
        <authorList>
            <person name="Stamps B.W."/>
            <person name="Spear J.R."/>
        </authorList>
    </citation>
    <scope>NUCLEOTIDE SEQUENCE [LARGE SCALE GENOMIC DNA]</scope>
    <source>
        <strain evidence="6">Bin_27_1</strain>
    </source>
</reference>
<dbReference type="PANTHER" id="PTHR30349:SF64">
    <property type="entry name" value="PROPHAGE INTEGRASE INTD-RELATED"/>
    <property type="match status" value="1"/>
</dbReference>
<comment type="caution">
    <text evidence="6">The sequence shown here is derived from an EMBL/GenBank/DDBJ whole genome shotgun (WGS) entry which is preliminary data.</text>
</comment>
<keyword evidence="4" id="KW-0233">DNA recombination</keyword>
<dbReference type="PROSITE" id="PS51898">
    <property type="entry name" value="TYR_RECOMBINASE"/>
    <property type="match status" value="1"/>
</dbReference>
<dbReference type="Gene3D" id="1.10.443.10">
    <property type="entry name" value="Intergrase catalytic core"/>
    <property type="match status" value="1"/>
</dbReference>
<dbReference type="Gene3D" id="1.10.150.130">
    <property type="match status" value="1"/>
</dbReference>
<sequence length="457" mass="51117">MTNQLWTSAPEDFSLVVHGYSIRDSRWPAPRLRCLYWPDGTVCWEANIYLIALRKRGLATSTVNTYCSELSVVLRFLWHQNIPILDVTDDVLIAFSIAQARKRGKKSSSTNQINRQTIRAILFLEWLQHRLPVGKLVGKDGDDGQVTVGTGRRGSRPNWLAGTHHAAFLPRSVPRSVRPVSEAIITQLMHFATVSCKHPFVVQRNVAILKMLADSGIRREELVWIRKEDIKNALESGGGLTIRTSKRHGNPKRIVPVPLVTLRAINSFIEIQRALRLRRRRKRVPSSSDQGWAFCTISGGQLSPASVTQILGDIRVAAGISSRATAHMFRHRWITLQVIQGLKAVSAGNGLSLELLTTFLTRLASVTGHSSIESLWTYVDLAFNDSLTVPPILPQSSTCELSLDDLLSSTDRWIQREEALEPDSDRVTALRAVREQLRQSFGRPPASESVAIHSLRQ</sequence>
<dbReference type="InterPro" id="IPR013762">
    <property type="entry name" value="Integrase-like_cat_sf"/>
</dbReference>
<dbReference type="InterPro" id="IPR050090">
    <property type="entry name" value="Tyrosine_recombinase_XerCD"/>
</dbReference>
<dbReference type="AlphaFoldDB" id="A0A5C7S4P3"/>
<evidence type="ECO:0000313" key="7">
    <source>
        <dbReference type="Proteomes" id="UP000321192"/>
    </source>
</evidence>
<proteinExistence type="inferred from homology"/>
<dbReference type="InterPro" id="IPR011010">
    <property type="entry name" value="DNA_brk_join_enz"/>
</dbReference>
<organism evidence="6 7">
    <name type="scientific">Thauera aminoaromatica</name>
    <dbReference type="NCBI Taxonomy" id="164330"/>
    <lineage>
        <taxon>Bacteria</taxon>
        <taxon>Pseudomonadati</taxon>
        <taxon>Pseudomonadota</taxon>
        <taxon>Betaproteobacteria</taxon>
        <taxon>Rhodocyclales</taxon>
        <taxon>Zoogloeaceae</taxon>
        <taxon>Thauera</taxon>
    </lineage>
</organism>
<evidence type="ECO:0000313" key="6">
    <source>
        <dbReference type="EMBL" id="TXH78570.1"/>
    </source>
</evidence>
<gene>
    <name evidence="6" type="ORF">E6Q80_22465</name>
</gene>